<dbReference type="InterPro" id="IPR052602">
    <property type="entry name" value="Growth_transcription_reg"/>
</dbReference>
<feature type="compositionally biased region" description="Low complexity" evidence="5">
    <location>
        <begin position="99"/>
        <end position="117"/>
    </location>
</feature>
<comment type="caution">
    <text evidence="7">The sequence shown here is derived from an EMBL/GenBank/DDBJ whole genome shotgun (WGS) entry which is preliminary data.</text>
</comment>
<accession>A0A9W6YXH4</accession>
<organism evidence="7 8">
    <name type="scientific">Ambrosiozyma monospora</name>
    <name type="common">Yeast</name>
    <name type="synonym">Endomycopsis monosporus</name>
    <dbReference type="NCBI Taxonomy" id="43982"/>
    <lineage>
        <taxon>Eukaryota</taxon>
        <taxon>Fungi</taxon>
        <taxon>Dikarya</taxon>
        <taxon>Ascomycota</taxon>
        <taxon>Saccharomycotina</taxon>
        <taxon>Pichiomycetes</taxon>
        <taxon>Pichiales</taxon>
        <taxon>Pichiaceae</taxon>
        <taxon>Ambrosiozyma</taxon>
    </lineage>
</organism>
<gene>
    <name evidence="7" type="ORF">Amon01_000271300</name>
</gene>
<sequence>MSESPIVETTATTDNNESANNTSASPSTDNATLDSTVKHEEKTVPKPEVQEQPKTTAEPVITPAPTSPKKKPKKRLTLQERLAMAAKSRASNKGRSVTPESGVKSSSNSPSSTPRSSIDVQGKDKVHTRTKSKETIPDGSGALSNQKLEELSKEQLIEKLKQQQDINHKKESLEISLNKQINQLKRDLQDQKSKVSKQQQSGQNKSSTDQMQKKLKEKENQIKELLEEGSKLSMKEVNLTQTIKKMKQKELELEDDLSNIETENEKLSSKVHDLEVELEDVRESERSVKEERLEHQTLRTKFERVCKERDNMSNELKEMKFKRLDVQLGNTKKQLEDELKANSELQSNLDKLTNQFSIFKEESKNEQSQLEYKLQREKTKYLELVDENSVEIKRLEDKIETLRMQSESTMDKSSLDVSSSSLKNVSGISIDVLQAQYTQAQENWKLIESTYLRKIANLESDIEVLKQKDVNYSKKVKALTSDLKMKSVEANELLDNENTLRIELQTLHEEINRLKTDNESLKNEQETLQRDFETERGVFEKKIQALKDEKNRLTQINKLRVDTGISNLGANGSGSNNNSNTSIGLYMQEQNSVTSLNYFKPQKSSSALSFDGIGFGESSTTPRQGSYARMYSGNSLSALTPQMSAFTPHEKIMAHQNSITPYLENSDTFISEEVGEEDTTFEPSMIPGSPLVVPKRGFTNPSGPSLHRHHSSITASFGGGNSFNYSRDETETRNSSTIGGRPESVAGTANIQIVSKLSTHIRRLELEVLNLKDEISDLAKQKQDASSEIVKLLKENEKVDSLKSDLEGVKTQYDTLNKNYEATLQLLGEKSERCGELEADVDDLKDLLRQQVTQMVEMQERIQEQQKNMR</sequence>
<reference evidence="7" key="1">
    <citation type="submission" date="2023-04" db="EMBL/GenBank/DDBJ databases">
        <title>Ambrosiozyma monospora NBRC 1965.</title>
        <authorList>
            <person name="Ichikawa N."/>
            <person name="Sato H."/>
            <person name="Tonouchi N."/>
        </authorList>
    </citation>
    <scope>NUCLEOTIDE SEQUENCE</scope>
    <source>
        <strain evidence="7">NBRC 1965</strain>
    </source>
</reference>
<dbReference type="GO" id="GO:0005794">
    <property type="term" value="C:Golgi apparatus"/>
    <property type="evidence" value="ECO:0007669"/>
    <property type="project" value="UniProtKB-SubCell"/>
</dbReference>
<dbReference type="PANTHER" id="PTHR46515:SF1">
    <property type="entry name" value="TATA ELEMENT MODULATORY FACTOR"/>
    <property type="match status" value="1"/>
</dbReference>
<evidence type="ECO:0000313" key="7">
    <source>
        <dbReference type="EMBL" id="GMG22902.1"/>
    </source>
</evidence>
<feature type="coiled-coil region" evidence="4">
    <location>
        <begin position="754"/>
        <end position="868"/>
    </location>
</feature>
<keyword evidence="2" id="KW-0333">Golgi apparatus</keyword>
<evidence type="ECO:0000259" key="6">
    <source>
        <dbReference type="Pfam" id="PF12325"/>
    </source>
</evidence>
<dbReference type="PANTHER" id="PTHR46515">
    <property type="entry name" value="TATA ELEMENT MODULATORY FACTOR TMF1"/>
    <property type="match status" value="1"/>
</dbReference>
<keyword evidence="3 4" id="KW-0175">Coiled coil</keyword>
<feature type="domain" description="TATA element modulatory factor 1 TATA binding" evidence="6">
    <location>
        <begin position="744"/>
        <end position="855"/>
    </location>
</feature>
<dbReference type="OrthoDB" id="74178at2759"/>
<dbReference type="EMBL" id="BSXU01001021">
    <property type="protein sequence ID" value="GMG22902.1"/>
    <property type="molecule type" value="Genomic_DNA"/>
</dbReference>
<dbReference type="Pfam" id="PF12325">
    <property type="entry name" value="TMF_TATA_bd"/>
    <property type="match status" value="1"/>
</dbReference>
<evidence type="ECO:0000256" key="2">
    <source>
        <dbReference type="ARBA" id="ARBA00023034"/>
    </source>
</evidence>
<feature type="region of interest" description="Disordered" evidence="5">
    <location>
        <begin position="1"/>
        <end position="147"/>
    </location>
</feature>
<dbReference type="InterPro" id="IPR022092">
    <property type="entry name" value="TMF_DNA-bd"/>
</dbReference>
<feature type="region of interest" description="Disordered" evidence="5">
    <location>
        <begin position="718"/>
        <end position="743"/>
    </location>
</feature>
<proteinExistence type="predicted"/>
<evidence type="ECO:0000256" key="4">
    <source>
        <dbReference type="SAM" id="Coils"/>
    </source>
</evidence>
<evidence type="ECO:0000256" key="5">
    <source>
        <dbReference type="SAM" id="MobiDB-lite"/>
    </source>
</evidence>
<evidence type="ECO:0000256" key="1">
    <source>
        <dbReference type="ARBA" id="ARBA00004555"/>
    </source>
</evidence>
<dbReference type="GO" id="GO:0005783">
    <property type="term" value="C:endoplasmic reticulum"/>
    <property type="evidence" value="ECO:0007669"/>
    <property type="project" value="TreeGrafter"/>
</dbReference>
<feature type="compositionally biased region" description="Basic and acidic residues" evidence="5">
    <location>
        <begin position="36"/>
        <end position="51"/>
    </location>
</feature>
<dbReference type="Proteomes" id="UP001165063">
    <property type="component" value="Unassembled WGS sequence"/>
</dbReference>
<feature type="coiled-coil region" evidence="4">
    <location>
        <begin position="448"/>
        <end position="531"/>
    </location>
</feature>
<feature type="region of interest" description="Disordered" evidence="5">
    <location>
        <begin position="185"/>
        <end position="215"/>
    </location>
</feature>
<evidence type="ECO:0000256" key="3">
    <source>
        <dbReference type="ARBA" id="ARBA00023054"/>
    </source>
</evidence>
<feature type="compositionally biased region" description="Basic and acidic residues" evidence="5">
    <location>
        <begin position="121"/>
        <end position="136"/>
    </location>
</feature>
<keyword evidence="8" id="KW-1185">Reference proteome</keyword>
<protein>
    <submittedName>
        <fullName evidence="7">Unnamed protein product</fullName>
    </submittedName>
</protein>
<comment type="subcellular location">
    <subcellularLocation>
        <location evidence="1">Golgi apparatus</location>
    </subcellularLocation>
</comment>
<dbReference type="Pfam" id="PF12329">
    <property type="entry name" value="TMF_DNA_bd"/>
    <property type="match status" value="1"/>
</dbReference>
<feature type="compositionally biased region" description="Low complexity" evidence="5">
    <location>
        <begin position="196"/>
        <end position="207"/>
    </location>
</feature>
<evidence type="ECO:0000313" key="8">
    <source>
        <dbReference type="Proteomes" id="UP001165063"/>
    </source>
</evidence>
<dbReference type="AlphaFoldDB" id="A0A9W6YXH4"/>
<feature type="compositionally biased region" description="Polar residues" evidence="5">
    <location>
        <begin position="1"/>
        <end position="35"/>
    </location>
</feature>
<feature type="coiled-coil region" evidence="4">
    <location>
        <begin position="328"/>
        <end position="412"/>
    </location>
</feature>
<dbReference type="InterPro" id="IPR022091">
    <property type="entry name" value="TMF_TATA-bd"/>
</dbReference>
<name>A0A9W6YXH4_AMBMO</name>